<keyword evidence="2" id="KW-1185">Reference proteome</keyword>
<dbReference type="EMBL" id="JAULSV010000006">
    <property type="protein sequence ID" value="KAK0641793.1"/>
    <property type="molecule type" value="Genomic_DNA"/>
</dbReference>
<dbReference type="Proteomes" id="UP001174936">
    <property type="component" value="Unassembled WGS sequence"/>
</dbReference>
<gene>
    <name evidence="1" type="ORF">B0T16DRAFT_420537</name>
</gene>
<protein>
    <submittedName>
        <fullName evidence="1">Uncharacterized protein</fullName>
    </submittedName>
</protein>
<organism evidence="1 2">
    <name type="scientific">Cercophora newfieldiana</name>
    <dbReference type="NCBI Taxonomy" id="92897"/>
    <lineage>
        <taxon>Eukaryota</taxon>
        <taxon>Fungi</taxon>
        <taxon>Dikarya</taxon>
        <taxon>Ascomycota</taxon>
        <taxon>Pezizomycotina</taxon>
        <taxon>Sordariomycetes</taxon>
        <taxon>Sordariomycetidae</taxon>
        <taxon>Sordariales</taxon>
        <taxon>Lasiosphaeriaceae</taxon>
        <taxon>Cercophora</taxon>
    </lineage>
</organism>
<proteinExistence type="predicted"/>
<sequence length="85" mass="9776">MPSFCQQSQIIHLPSFCLPVCSSGKALILPFRRHDSSHPRVPGSGWDLLFHLYRPNPENWVPLRCFRRNVMQDAVRCRSSKPCLG</sequence>
<evidence type="ECO:0000313" key="1">
    <source>
        <dbReference type="EMBL" id="KAK0641793.1"/>
    </source>
</evidence>
<evidence type="ECO:0000313" key="2">
    <source>
        <dbReference type="Proteomes" id="UP001174936"/>
    </source>
</evidence>
<reference evidence="1" key="1">
    <citation type="submission" date="2023-06" db="EMBL/GenBank/DDBJ databases">
        <title>Genome-scale phylogeny and comparative genomics of the fungal order Sordariales.</title>
        <authorList>
            <consortium name="Lawrence Berkeley National Laboratory"/>
            <person name="Hensen N."/>
            <person name="Bonometti L."/>
            <person name="Westerberg I."/>
            <person name="Brannstrom I.O."/>
            <person name="Guillou S."/>
            <person name="Cros-Aarteil S."/>
            <person name="Calhoun S."/>
            <person name="Haridas S."/>
            <person name="Kuo A."/>
            <person name="Mondo S."/>
            <person name="Pangilinan J."/>
            <person name="Riley R."/>
            <person name="Labutti K."/>
            <person name="Andreopoulos B."/>
            <person name="Lipzen A."/>
            <person name="Chen C."/>
            <person name="Yanf M."/>
            <person name="Daum C."/>
            <person name="Ng V."/>
            <person name="Clum A."/>
            <person name="Steindorff A."/>
            <person name="Ohm R."/>
            <person name="Martin F."/>
            <person name="Silar P."/>
            <person name="Natvig D."/>
            <person name="Lalanne C."/>
            <person name="Gautier V."/>
            <person name="Ament-Velasquez S.L."/>
            <person name="Kruys A."/>
            <person name="Hutchinson M.I."/>
            <person name="Powell A.J."/>
            <person name="Barry K."/>
            <person name="Miller A.N."/>
            <person name="Grigoriev I.V."/>
            <person name="Debuchy R."/>
            <person name="Gladieux P."/>
            <person name="Thoren M.H."/>
            <person name="Johannesson H."/>
        </authorList>
    </citation>
    <scope>NUCLEOTIDE SEQUENCE</scope>
    <source>
        <strain evidence="1">SMH2532-1</strain>
    </source>
</reference>
<comment type="caution">
    <text evidence="1">The sequence shown here is derived from an EMBL/GenBank/DDBJ whole genome shotgun (WGS) entry which is preliminary data.</text>
</comment>
<accession>A0AA39XWZ5</accession>
<dbReference type="AlphaFoldDB" id="A0AA39XWZ5"/>
<name>A0AA39XWZ5_9PEZI</name>